<keyword evidence="1" id="KW-0472">Membrane</keyword>
<dbReference type="AlphaFoldDB" id="K6CGB1"/>
<reference evidence="3 4" key="1">
    <citation type="journal article" date="2012" name="Front. Microbiol.">
        <title>Redundancy and modularity in membrane-associated dissimilatory nitrate reduction in Bacillus.</title>
        <authorList>
            <person name="Heylen K."/>
            <person name="Keltjens J."/>
        </authorList>
    </citation>
    <scope>NUCLEOTIDE SEQUENCE [LARGE SCALE GENOMIC DNA]</scope>
    <source>
        <strain evidence="4">LMG 21833T</strain>
    </source>
</reference>
<feature type="domain" description="GGDEF" evidence="2">
    <location>
        <begin position="352"/>
        <end position="485"/>
    </location>
</feature>
<dbReference type="Gene3D" id="3.30.70.270">
    <property type="match status" value="1"/>
</dbReference>
<dbReference type="InterPro" id="IPR029787">
    <property type="entry name" value="Nucleotide_cyclase"/>
</dbReference>
<evidence type="ECO:0000313" key="3">
    <source>
        <dbReference type="EMBL" id="EKN70175.1"/>
    </source>
</evidence>
<dbReference type="GO" id="GO:0043709">
    <property type="term" value="P:cell adhesion involved in single-species biofilm formation"/>
    <property type="evidence" value="ECO:0007669"/>
    <property type="project" value="TreeGrafter"/>
</dbReference>
<dbReference type="InterPro" id="IPR043128">
    <property type="entry name" value="Rev_trsase/Diguanyl_cyclase"/>
</dbReference>
<sequence length="486" mass="56611">MWGITTKRQKNPMTTEEFNQSNYEHLYERMKLISYMLIFTYPCFFIVDFVFFKNLDNPVFKMVLSAVHITGLLISLIFIMIYRSHKVSKSVVVNGFILLYLLIGAVSSINSQLFTGNIYAYIIILLAIGAIFPIRPRYLFFHYALVHIGFLVGLFFIKLDHFSYLSMLINSTGTAAISFTIALAFYSFRKNDFLNKQKLNRSEESFRRLFNVNPNPLILAKMGTDEIVLMNKQAIDYYQLNSNGIEPFDIHFLFRNSEERQEILKRLEAERSIKNYLLEQKISQKWSLLNFELVDYMDDTCMLIDATDITDLKKKEAELLEHASIDMLTGVRNRRSGIELLRELLSAGSHATEFILCYIDINNLKIVNDCFGHSTGDDLIKTSCETINLHLGKKEVLFRLGGDEFVVIFFNKQLADVEQVWNQIHLSFKDINDSKQKPYQISASHGYYHYKLETPITLEEMLELADQDMYKNKVHYKNQQAELVRN</sequence>
<feature type="transmembrane region" description="Helical" evidence="1">
    <location>
        <begin position="91"/>
        <end position="110"/>
    </location>
</feature>
<dbReference type="eggNOG" id="COG2199">
    <property type="taxonomic scope" value="Bacteria"/>
</dbReference>
<evidence type="ECO:0000256" key="1">
    <source>
        <dbReference type="SAM" id="Phobius"/>
    </source>
</evidence>
<evidence type="ECO:0000259" key="2">
    <source>
        <dbReference type="PROSITE" id="PS50887"/>
    </source>
</evidence>
<gene>
    <name evidence="3" type="ORF">BABA_06491</name>
</gene>
<feature type="transmembrane region" description="Helical" evidence="1">
    <location>
        <begin position="139"/>
        <end position="157"/>
    </location>
</feature>
<dbReference type="STRING" id="1117379.BABA_06491"/>
<comment type="caution">
    <text evidence="3">The sequence shown here is derived from an EMBL/GenBank/DDBJ whole genome shotgun (WGS) entry which is preliminary data.</text>
</comment>
<dbReference type="NCBIfam" id="TIGR00254">
    <property type="entry name" value="GGDEF"/>
    <property type="match status" value="1"/>
</dbReference>
<organism evidence="3 4">
    <name type="scientific">Neobacillus bataviensis LMG 21833</name>
    <dbReference type="NCBI Taxonomy" id="1117379"/>
    <lineage>
        <taxon>Bacteria</taxon>
        <taxon>Bacillati</taxon>
        <taxon>Bacillota</taxon>
        <taxon>Bacilli</taxon>
        <taxon>Bacillales</taxon>
        <taxon>Bacillaceae</taxon>
        <taxon>Neobacillus</taxon>
    </lineage>
</organism>
<dbReference type="GO" id="GO:1902201">
    <property type="term" value="P:negative regulation of bacterial-type flagellum-dependent cell motility"/>
    <property type="evidence" value="ECO:0007669"/>
    <property type="project" value="TreeGrafter"/>
</dbReference>
<dbReference type="GO" id="GO:0052621">
    <property type="term" value="F:diguanylate cyclase activity"/>
    <property type="evidence" value="ECO:0007669"/>
    <property type="project" value="TreeGrafter"/>
</dbReference>
<keyword evidence="1" id="KW-1133">Transmembrane helix</keyword>
<dbReference type="Pfam" id="PF00990">
    <property type="entry name" value="GGDEF"/>
    <property type="match status" value="1"/>
</dbReference>
<accession>K6CGB1</accession>
<feature type="transmembrane region" description="Helical" evidence="1">
    <location>
        <begin position="163"/>
        <end position="188"/>
    </location>
</feature>
<evidence type="ECO:0000313" key="4">
    <source>
        <dbReference type="Proteomes" id="UP000006316"/>
    </source>
</evidence>
<dbReference type="EMBL" id="AJLS01000042">
    <property type="protein sequence ID" value="EKN70175.1"/>
    <property type="molecule type" value="Genomic_DNA"/>
</dbReference>
<feature type="transmembrane region" description="Helical" evidence="1">
    <location>
        <begin position="58"/>
        <end position="79"/>
    </location>
</feature>
<feature type="transmembrane region" description="Helical" evidence="1">
    <location>
        <begin position="32"/>
        <end position="52"/>
    </location>
</feature>
<protein>
    <submittedName>
        <fullName evidence="3">Diguanylate cyclase/phosphodiesterase</fullName>
    </submittedName>
</protein>
<dbReference type="PANTHER" id="PTHR45138:SF9">
    <property type="entry name" value="DIGUANYLATE CYCLASE DGCM-RELATED"/>
    <property type="match status" value="1"/>
</dbReference>
<proteinExistence type="predicted"/>
<dbReference type="GO" id="GO:0005886">
    <property type="term" value="C:plasma membrane"/>
    <property type="evidence" value="ECO:0007669"/>
    <property type="project" value="TreeGrafter"/>
</dbReference>
<dbReference type="PROSITE" id="PS50887">
    <property type="entry name" value="GGDEF"/>
    <property type="match status" value="1"/>
</dbReference>
<dbReference type="CDD" id="cd01949">
    <property type="entry name" value="GGDEF"/>
    <property type="match status" value="1"/>
</dbReference>
<dbReference type="PATRIC" id="fig|1117379.3.peg.1357"/>
<dbReference type="PANTHER" id="PTHR45138">
    <property type="entry name" value="REGULATORY COMPONENTS OF SENSORY TRANSDUCTION SYSTEM"/>
    <property type="match status" value="1"/>
</dbReference>
<keyword evidence="4" id="KW-1185">Reference proteome</keyword>
<name>K6CGB1_9BACI</name>
<dbReference type="InterPro" id="IPR050469">
    <property type="entry name" value="Diguanylate_Cyclase"/>
</dbReference>
<dbReference type="InterPro" id="IPR000160">
    <property type="entry name" value="GGDEF_dom"/>
</dbReference>
<dbReference type="Proteomes" id="UP000006316">
    <property type="component" value="Unassembled WGS sequence"/>
</dbReference>
<keyword evidence="1" id="KW-0812">Transmembrane</keyword>
<dbReference type="SUPFAM" id="SSF55073">
    <property type="entry name" value="Nucleotide cyclase"/>
    <property type="match status" value="1"/>
</dbReference>
<dbReference type="SMART" id="SM00267">
    <property type="entry name" value="GGDEF"/>
    <property type="match status" value="1"/>
</dbReference>
<feature type="transmembrane region" description="Helical" evidence="1">
    <location>
        <begin position="116"/>
        <end position="132"/>
    </location>
</feature>